<comment type="similarity">
    <text evidence="2 12">Belongs to the short-chain dehydrogenases/reductases (SDR) family.</text>
</comment>
<comment type="caution">
    <text evidence="13">The sequence shown here is derived from an EMBL/GenBank/DDBJ whole genome shotgun (WGS) entry which is preliminary data.</text>
</comment>
<evidence type="ECO:0000313" key="14">
    <source>
        <dbReference type="Proteomes" id="UP001162131"/>
    </source>
</evidence>
<gene>
    <name evidence="13" type="ORF">BSTOLATCC_MIC46662</name>
</gene>
<evidence type="ECO:0000256" key="8">
    <source>
        <dbReference type="ARBA" id="ARBA00023136"/>
    </source>
</evidence>
<evidence type="ECO:0000256" key="10">
    <source>
        <dbReference type="ARBA" id="ARBA00068717"/>
    </source>
</evidence>
<dbReference type="AlphaFoldDB" id="A0AAU9JST3"/>
<comment type="function">
    <text evidence="9">Catalyzes the reduction of all-trans-retinal to all-trans-retinol in the presence of NADPH.</text>
</comment>
<dbReference type="GO" id="GO:0052650">
    <property type="term" value="F:all-trans-retinol dehydrogenase (NADP+) activity"/>
    <property type="evidence" value="ECO:0007669"/>
    <property type="project" value="UniProtKB-ARBA"/>
</dbReference>
<dbReference type="EMBL" id="CAJZBQ010000046">
    <property type="protein sequence ID" value="CAG9328670.1"/>
    <property type="molecule type" value="Genomic_DNA"/>
</dbReference>
<keyword evidence="14" id="KW-1185">Reference proteome</keyword>
<evidence type="ECO:0000313" key="13">
    <source>
        <dbReference type="EMBL" id="CAG9328670.1"/>
    </source>
</evidence>
<keyword evidence="5" id="KW-1133">Transmembrane helix</keyword>
<protein>
    <recommendedName>
        <fullName evidence="10">Short-chain dehydrogenase/reductase 3</fullName>
    </recommendedName>
    <alternativeName>
        <fullName evidence="11">Retinal short-chain dehydrogenase/reductase 1</fullName>
    </alternativeName>
</protein>
<evidence type="ECO:0000256" key="7">
    <source>
        <dbReference type="ARBA" id="ARBA00023098"/>
    </source>
</evidence>
<dbReference type="InterPro" id="IPR002347">
    <property type="entry name" value="SDR_fam"/>
</dbReference>
<keyword evidence="4" id="KW-0521">NADP</keyword>
<evidence type="ECO:0000256" key="11">
    <source>
        <dbReference type="ARBA" id="ARBA00082544"/>
    </source>
</evidence>
<evidence type="ECO:0000256" key="1">
    <source>
        <dbReference type="ARBA" id="ARBA00004141"/>
    </source>
</evidence>
<accession>A0AAU9JST3</accession>
<dbReference type="PRINTS" id="PR00081">
    <property type="entry name" value="GDHRDH"/>
</dbReference>
<evidence type="ECO:0000256" key="5">
    <source>
        <dbReference type="ARBA" id="ARBA00022989"/>
    </source>
</evidence>
<dbReference type="InterPro" id="IPR036291">
    <property type="entry name" value="NAD(P)-bd_dom_sf"/>
</dbReference>
<proteinExistence type="inferred from homology"/>
<keyword evidence="6" id="KW-0560">Oxidoreductase</keyword>
<evidence type="ECO:0000256" key="9">
    <source>
        <dbReference type="ARBA" id="ARBA00059620"/>
    </source>
</evidence>
<dbReference type="Pfam" id="PF00106">
    <property type="entry name" value="adh_short"/>
    <property type="match status" value="1"/>
</dbReference>
<name>A0AAU9JST3_9CILI</name>
<reference evidence="13" key="1">
    <citation type="submission" date="2021-09" db="EMBL/GenBank/DDBJ databases">
        <authorList>
            <consortium name="AG Swart"/>
            <person name="Singh M."/>
            <person name="Singh A."/>
            <person name="Seah K."/>
            <person name="Emmerich C."/>
        </authorList>
    </citation>
    <scope>NUCLEOTIDE SEQUENCE</scope>
    <source>
        <strain evidence="13">ATCC30299</strain>
    </source>
</reference>
<keyword evidence="3" id="KW-0812">Transmembrane</keyword>
<dbReference type="PANTHER" id="PTHR24322:SF736">
    <property type="entry name" value="RETINOL DEHYDROGENASE 10"/>
    <property type="match status" value="1"/>
</dbReference>
<evidence type="ECO:0000256" key="6">
    <source>
        <dbReference type="ARBA" id="ARBA00023002"/>
    </source>
</evidence>
<dbReference type="PANTHER" id="PTHR24322">
    <property type="entry name" value="PKSB"/>
    <property type="match status" value="1"/>
</dbReference>
<sequence length="319" mass="34319">MEAATNKAKEFFDRAKEVLGTKGLIAAGAVSSLLIYKFGKKVVRGQGKAIKGEIAFITGAASGIGKQLAKNLAALGAKVIIADINLEAANALRDELNGKGYQTIAVHCDVTNRASVSLAAETAKQQFGDPTILINNAGIVSGKSFTETSLEVMERTMKVNVISHFYTLKEFLPAMIAADKGHIVTIASAAGLSGTGGLVDYCASKFAAVGLDEALRSELRFKNSKVKTTCVCPYFINTGMFEGVKLSWRFLFPLLDETWVGKRIVEAIRHNEPVLVMPSAVNMTYVMRAFLPTTWMDHVSHIMGFNQAMSTFKGRGAAL</sequence>
<dbReference type="Gene3D" id="3.40.50.720">
    <property type="entry name" value="NAD(P)-binding Rossmann-like Domain"/>
    <property type="match status" value="1"/>
</dbReference>
<keyword evidence="8" id="KW-0472">Membrane</keyword>
<dbReference type="CDD" id="cd05339">
    <property type="entry name" value="17beta-HSDXI-like_SDR_c"/>
    <property type="match status" value="1"/>
</dbReference>
<keyword evidence="7" id="KW-0443">Lipid metabolism</keyword>
<evidence type="ECO:0000256" key="3">
    <source>
        <dbReference type="ARBA" id="ARBA00022692"/>
    </source>
</evidence>
<dbReference type="GO" id="GO:0016020">
    <property type="term" value="C:membrane"/>
    <property type="evidence" value="ECO:0007669"/>
    <property type="project" value="UniProtKB-SubCell"/>
</dbReference>
<dbReference type="Proteomes" id="UP001162131">
    <property type="component" value="Unassembled WGS sequence"/>
</dbReference>
<evidence type="ECO:0000256" key="12">
    <source>
        <dbReference type="RuleBase" id="RU000363"/>
    </source>
</evidence>
<evidence type="ECO:0000256" key="4">
    <source>
        <dbReference type="ARBA" id="ARBA00022857"/>
    </source>
</evidence>
<dbReference type="PRINTS" id="PR00080">
    <property type="entry name" value="SDRFAMILY"/>
</dbReference>
<dbReference type="SUPFAM" id="SSF51735">
    <property type="entry name" value="NAD(P)-binding Rossmann-fold domains"/>
    <property type="match status" value="1"/>
</dbReference>
<dbReference type="FunFam" id="3.40.50.720:FF:000131">
    <property type="entry name" value="Short-chain dehydrogenase/reductase 3"/>
    <property type="match status" value="1"/>
</dbReference>
<comment type="subcellular location">
    <subcellularLocation>
        <location evidence="1">Membrane</location>
        <topology evidence="1">Multi-pass membrane protein</topology>
    </subcellularLocation>
</comment>
<evidence type="ECO:0000256" key="2">
    <source>
        <dbReference type="ARBA" id="ARBA00006484"/>
    </source>
</evidence>
<organism evidence="13 14">
    <name type="scientific">Blepharisma stoltei</name>
    <dbReference type="NCBI Taxonomy" id="1481888"/>
    <lineage>
        <taxon>Eukaryota</taxon>
        <taxon>Sar</taxon>
        <taxon>Alveolata</taxon>
        <taxon>Ciliophora</taxon>
        <taxon>Postciliodesmatophora</taxon>
        <taxon>Heterotrichea</taxon>
        <taxon>Heterotrichida</taxon>
        <taxon>Blepharismidae</taxon>
        <taxon>Blepharisma</taxon>
    </lineage>
</organism>